<proteinExistence type="predicted"/>
<organism evidence="1 2">
    <name type="scientific">Alligator mississippiensis</name>
    <name type="common">American alligator</name>
    <dbReference type="NCBI Taxonomy" id="8496"/>
    <lineage>
        <taxon>Eukaryota</taxon>
        <taxon>Metazoa</taxon>
        <taxon>Chordata</taxon>
        <taxon>Craniata</taxon>
        <taxon>Vertebrata</taxon>
        <taxon>Euteleostomi</taxon>
        <taxon>Archelosauria</taxon>
        <taxon>Archosauria</taxon>
        <taxon>Crocodylia</taxon>
        <taxon>Alligatoridae</taxon>
        <taxon>Alligatorinae</taxon>
        <taxon>Alligator</taxon>
    </lineage>
</organism>
<dbReference type="Proteomes" id="UP000050525">
    <property type="component" value="Unassembled WGS sequence"/>
</dbReference>
<dbReference type="AlphaFoldDB" id="A0A151NTF1"/>
<protein>
    <submittedName>
        <fullName evidence="1">Uncharacterized protein</fullName>
    </submittedName>
</protein>
<reference evidence="1 2" key="1">
    <citation type="journal article" date="2012" name="Genome Biol.">
        <title>Sequencing three crocodilian genomes to illuminate the evolution of archosaurs and amniotes.</title>
        <authorList>
            <person name="St John J.A."/>
            <person name="Braun E.L."/>
            <person name="Isberg S.R."/>
            <person name="Miles L.G."/>
            <person name="Chong A.Y."/>
            <person name="Gongora J."/>
            <person name="Dalzell P."/>
            <person name="Moran C."/>
            <person name="Bed'hom B."/>
            <person name="Abzhanov A."/>
            <person name="Burgess S.C."/>
            <person name="Cooksey A.M."/>
            <person name="Castoe T.A."/>
            <person name="Crawford N.G."/>
            <person name="Densmore L.D."/>
            <person name="Drew J.C."/>
            <person name="Edwards S.V."/>
            <person name="Faircloth B.C."/>
            <person name="Fujita M.K."/>
            <person name="Greenwold M.J."/>
            <person name="Hoffmann F.G."/>
            <person name="Howard J.M."/>
            <person name="Iguchi T."/>
            <person name="Janes D.E."/>
            <person name="Khan S.Y."/>
            <person name="Kohno S."/>
            <person name="de Koning A.J."/>
            <person name="Lance S.L."/>
            <person name="McCarthy F.M."/>
            <person name="McCormack J.E."/>
            <person name="Merchant M.E."/>
            <person name="Peterson D.G."/>
            <person name="Pollock D.D."/>
            <person name="Pourmand N."/>
            <person name="Raney B.J."/>
            <person name="Roessler K.A."/>
            <person name="Sanford J.R."/>
            <person name="Sawyer R.H."/>
            <person name="Schmidt C.J."/>
            <person name="Triplett E.W."/>
            <person name="Tuberville T.D."/>
            <person name="Venegas-Anaya M."/>
            <person name="Howard J.T."/>
            <person name="Jarvis E.D."/>
            <person name="Guillette L.J.Jr."/>
            <person name="Glenn T.C."/>
            <person name="Green R.E."/>
            <person name="Ray D.A."/>
        </authorList>
    </citation>
    <scope>NUCLEOTIDE SEQUENCE [LARGE SCALE GENOMIC DNA]</scope>
    <source>
        <strain evidence="1">KSC_2009_1</strain>
    </source>
</reference>
<name>A0A151NTF1_ALLMI</name>
<comment type="caution">
    <text evidence="1">The sequence shown here is derived from an EMBL/GenBank/DDBJ whole genome shotgun (WGS) entry which is preliminary data.</text>
</comment>
<gene>
    <name evidence="1" type="ORF">Y1Q_0006558</name>
</gene>
<dbReference type="EMBL" id="AKHW03002098">
    <property type="protein sequence ID" value="KYO40023.1"/>
    <property type="molecule type" value="Genomic_DNA"/>
</dbReference>
<keyword evidence="2" id="KW-1185">Reference proteome</keyword>
<accession>A0A151NTF1</accession>
<evidence type="ECO:0000313" key="1">
    <source>
        <dbReference type="EMBL" id="KYO40023.1"/>
    </source>
</evidence>
<sequence>MLADQSTQLRLSVKKDILHFSRTLINVQGLDDWAWDLVAHIFRESSLHSSQMPNFLRPRGSSPMQLGVVASALGDSSTHILP</sequence>
<evidence type="ECO:0000313" key="2">
    <source>
        <dbReference type="Proteomes" id="UP000050525"/>
    </source>
</evidence>